<keyword evidence="2" id="KW-0496">Mitochondrion</keyword>
<reference evidence="2" key="1">
    <citation type="journal article" date="2001" name="Mol. Biol. Evol.">
        <title>Numerous gene rearrangements in the mitochondrial genome of the wallaby louse, Heterodoxus macropus (Phthiraptera).</title>
        <authorList>
            <person name="Shao R."/>
            <person name="Campbell N.J."/>
            <person name="Barker S.C."/>
        </authorList>
    </citation>
    <scope>NUCLEOTIDE SEQUENCE</scope>
    <source>
        <strain evidence="2">South Stradbroke Island</strain>
    </source>
</reference>
<dbReference type="AlphaFoldDB" id="Q9B8F8"/>
<gene>
    <name evidence="2" type="primary">atp8</name>
</gene>
<name>Q9B8F8_9NEOP</name>
<dbReference type="EMBL" id="AF270939">
    <property type="protein sequence ID" value="AAG52657.1"/>
    <property type="molecule type" value="Genomic_DNA"/>
</dbReference>
<evidence type="ECO:0000256" key="1">
    <source>
        <dbReference type="SAM" id="Phobius"/>
    </source>
</evidence>
<accession>Q9B8F8</accession>
<keyword evidence="1" id="KW-0472">Membrane</keyword>
<geneLocation type="mitochondrion" evidence="2"/>
<evidence type="ECO:0000313" key="2">
    <source>
        <dbReference type="EMBL" id="AAG52657.1"/>
    </source>
</evidence>
<feature type="transmembrane region" description="Helical" evidence="1">
    <location>
        <begin position="6"/>
        <end position="26"/>
    </location>
</feature>
<protein>
    <submittedName>
        <fullName evidence="2">ATP synthase 8</fullName>
    </submittedName>
</protein>
<sequence>MFPYLWMWIFMLLLSVFILFFMKLFFSNLISKRNNSYCNKHYSKFDKKLEFKF</sequence>
<proteinExistence type="predicted"/>
<keyword evidence="1" id="KW-0812">Transmembrane</keyword>
<organism evidence="2">
    <name type="scientific">Heterodoxus macropus</name>
    <name type="common">wallaby louse</name>
    <dbReference type="NCBI Taxonomy" id="145266"/>
    <lineage>
        <taxon>Eukaryota</taxon>
        <taxon>Metazoa</taxon>
        <taxon>Ecdysozoa</taxon>
        <taxon>Arthropoda</taxon>
        <taxon>Hexapoda</taxon>
        <taxon>Insecta</taxon>
        <taxon>Pterygota</taxon>
        <taxon>Neoptera</taxon>
        <taxon>Paraneoptera</taxon>
        <taxon>Psocodea</taxon>
        <taxon>Troctomorpha</taxon>
        <taxon>Phthiraptera</taxon>
        <taxon>Amblycera</taxon>
        <taxon>Boopidae</taxon>
        <taxon>Heterodoxus</taxon>
    </lineage>
</organism>
<keyword evidence="1" id="KW-1133">Transmembrane helix</keyword>